<evidence type="ECO:0000313" key="5">
    <source>
        <dbReference type="Proteomes" id="UP000770717"/>
    </source>
</evidence>
<feature type="region of interest" description="Disordered" evidence="3">
    <location>
        <begin position="1"/>
        <end position="34"/>
    </location>
</feature>
<dbReference type="InterPro" id="IPR020984">
    <property type="entry name" value="Speedy"/>
</dbReference>
<keyword evidence="5" id="KW-1185">Reference proteome</keyword>
<protein>
    <submittedName>
        <fullName evidence="4">Uncharacterized protein</fullName>
    </submittedName>
</protein>
<dbReference type="Proteomes" id="UP000770717">
    <property type="component" value="Unassembled WGS sequence"/>
</dbReference>
<dbReference type="OrthoDB" id="9442170at2759"/>
<reference evidence="4" key="1">
    <citation type="thesis" date="2020" institute="ProQuest LLC" country="789 East Eisenhower Parkway, Ann Arbor, MI, USA">
        <title>Comparative Genomics and Chromosome Evolution.</title>
        <authorList>
            <person name="Mudd A.B."/>
        </authorList>
    </citation>
    <scope>NUCLEOTIDE SEQUENCE</scope>
    <source>
        <strain evidence="4">HN-11 Male</strain>
        <tissue evidence="4">Kidney and liver</tissue>
    </source>
</reference>
<gene>
    <name evidence="4" type="ORF">GDO78_019101</name>
</gene>
<dbReference type="PANTHER" id="PTHR31545">
    <property type="entry name" value="SEEDY PROTEIN A/C FAMILY MEMBER"/>
    <property type="match status" value="1"/>
</dbReference>
<dbReference type="EMBL" id="WNTK01003636">
    <property type="protein sequence ID" value="KAG9464998.1"/>
    <property type="molecule type" value="Genomic_DNA"/>
</dbReference>
<dbReference type="AlphaFoldDB" id="A0A8J6BPW1"/>
<name>A0A8J6BPW1_ELECQ</name>
<organism evidence="4 5">
    <name type="scientific">Eleutherodactylus coqui</name>
    <name type="common">Puerto Rican coqui</name>
    <dbReference type="NCBI Taxonomy" id="57060"/>
    <lineage>
        <taxon>Eukaryota</taxon>
        <taxon>Metazoa</taxon>
        <taxon>Chordata</taxon>
        <taxon>Craniata</taxon>
        <taxon>Vertebrata</taxon>
        <taxon>Euteleostomi</taxon>
        <taxon>Amphibia</taxon>
        <taxon>Batrachia</taxon>
        <taxon>Anura</taxon>
        <taxon>Neobatrachia</taxon>
        <taxon>Hyloidea</taxon>
        <taxon>Eleutherodactylidae</taxon>
        <taxon>Eleutherodactylinae</taxon>
        <taxon>Eleutherodactylus</taxon>
        <taxon>Eleutherodactylus</taxon>
    </lineage>
</organism>
<comment type="caution">
    <text evidence="4">The sequence shown here is derived from an EMBL/GenBank/DDBJ whole genome shotgun (WGS) entry which is preliminary data.</text>
</comment>
<proteinExistence type="inferred from homology"/>
<evidence type="ECO:0000313" key="4">
    <source>
        <dbReference type="EMBL" id="KAG9464998.1"/>
    </source>
</evidence>
<dbReference type="Pfam" id="PF11357">
    <property type="entry name" value="Spy1"/>
    <property type="match status" value="1"/>
</dbReference>
<feature type="compositionally biased region" description="Basic residues" evidence="3">
    <location>
        <begin position="21"/>
        <end position="34"/>
    </location>
</feature>
<dbReference type="InterPro" id="IPR052316">
    <property type="entry name" value="Speedy-Ringo_regulator"/>
</dbReference>
<dbReference type="GO" id="GO:0019901">
    <property type="term" value="F:protein kinase binding"/>
    <property type="evidence" value="ECO:0007669"/>
    <property type="project" value="InterPro"/>
</dbReference>
<evidence type="ECO:0000256" key="1">
    <source>
        <dbReference type="ARBA" id="ARBA00010932"/>
    </source>
</evidence>
<sequence length="246" mass="29830">MENTPPAVREERITDGTLSRRNNRGHPSRKRKRKLCPCEEDLQKRRRDDRAQLQEEREAFFRVLELDYFKKFLTRDSCMRTSDKYLLAMVLVYFRRAGLRTEEYRKNFFRALFLANQMEEDIDFCDEIYAWALGDGWRKRKEQFLEQRNQLFRRMGFNALVDRSTCERVMAEDPTHWAWTRQRQIQHSWAIPIFRRHHEEFTIHGPWGSPPPPCALCKNIHRFPSMWRVQQAEEEPDTDPNSCDDR</sequence>
<dbReference type="PANTHER" id="PTHR31545:SF2">
    <property type="entry name" value="SPEEDY PROTEIN C"/>
    <property type="match status" value="1"/>
</dbReference>
<evidence type="ECO:0000256" key="2">
    <source>
        <dbReference type="ARBA" id="ARBA00023306"/>
    </source>
</evidence>
<comment type="similarity">
    <text evidence="1">Belongs to the Speedy/Ringo family.</text>
</comment>
<keyword evidence="2" id="KW-0131">Cell cycle</keyword>
<accession>A0A8J6BPW1</accession>
<evidence type="ECO:0000256" key="3">
    <source>
        <dbReference type="SAM" id="MobiDB-lite"/>
    </source>
</evidence>